<comment type="caution">
    <text evidence="2">The sequence shown here is derived from an EMBL/GenBank/DDBJ whole genome shotgun (WGS) entry which is preliminary data.</text>
</comment>
<dbReference type="Proteomes" id="UP000675781">
    <property type="component" value="Unassembled WGS sequence"/>
</dbReference>
<proteinExistence type="predicted"/>
<accession>A0A941ERP0</accession>
<evidence type="ECO:0000256" key="1">
    <source>
        <dbReference type="SAM" id="MobiDB-lite"/>
    </source>
</evidence>
<organism evidence="2 3">
    <name type="scientific">Actinospica durhamensis</name>
    <dbReference type="NCBI Taxonomy" id="1508375"/>
    <lineage>
        <taxon>Bacteria</taxon>
        <taxon>Bacillati</taxon>
        <taxon>Actinomycetota</taxon>
        <taxon>Actinomycetes</taxon>
        <taxon>Catenulisporales</taxon>
        <taxon>Actinospicaceae</taxon>
        <taxon>Actinospica</taxon>
    </lineage>
</organism>
<feature type="region of interest" description="Disordered" evidence="1">
    <location>
        <begin position="439"/>
        <end position="458"/>
    </location>
</feature>
<name>A0A941ERP0_9ACTN</name>
<evidence type="ECO:0000313" key="2">
    <source>
        <dbReference type="EMBL" id="MBR7835851.1"/>
    </source>
</evidence>
<feature type="compositionally biased region" description="Basic residues" evidence="1">
    <location>
        <begin position="1"/>
        <end position="18"/>
    </location>
</feature>
<sequence>MSPVSRSRKPKRPVKSAHRAPASPYAHVVEEAKALLDPETEVMDAELWGSFVVGGVFDAAWREAEEQEDDPDELFERMFGELLDYLAKQKRRPEALAGLRALAMVGEEWSRQEALDAANFLAESGLKEPAWLRLAEEVTPVAVFRAGDLFGDVGAVNLGFRRDGQEHTVCCYVADRGGPVLDRVLIVAGSAEQLAEEMRAEDEEQGLHVTELGLEQARTLLAEAVDRLLSEGPDDPEELAELAEEAGLDPEELDMTSPVGLWPLVASRLDLLPEPATTETAVGSAEDVRETVAAFLDSAPAGDLDRDFAGALVTVLADAAALSDRTAVGFGPQSLGGFLLEEFSESIVLTDDELIEARGVITAWAEFTNASRGFGEEGMRLWREALPQLLAAFVEVYEDPEMAEIRAEVEAVPVREYQINAGADLSELLAQLVAEARAADGADDGDEGYDEEEEPADR</sequence>
<feature type="region of interest" description="Disordered" evidence="1">
    <location>
        <begin position="1"/>
        <end position="23"/>
    </location>
</feature>
<gene>
    <name evidence="2" type="ORF">KDL01_21435</name>
</gene>
<evidence type="ECO:0000313" key="3">
    <source>
        <dbReference type="Proteomes" id="UP000675781"/>
    </source>
</evidence>
<protein>
    <submittedName>
        <fullName evidence="2">Uncharacterized protein</fullName>
    </submittedName>
</protein>
<dbReference type="RefSeq" id="WP_212530341.1">
    <property type="nucleotide sequence ID" value="NZ_JAGSOG010000112.1"/>
</dbReference>
<feature type="compositionally biased region" description="Acidic residues" evidence="1">
    <location>
        <begin position="441"/>
        <end position="458"/>
    </location>
</feature>
<dbReference type="AlphaFoldDB" id="A0A941ERP0"/>
<keyword evidence="3" id="KW-1185">Reference proteome</keyword>
<reference evidence="2" key="1">
    <citation type="submission" date="2021-04" db="EMBL/GenBank/DDBJ databases">
        <title>Genome based classification of Actinospica acidithermotolerans sp. nov., an actinobacterium isolated from an Indonesian hot spring.</title>
        <authorList>
            <person name="Kusuma A.B."/>
            <person name="Putra K.E."/>
            <person name="Nafisah S."/>
            <person name="Loh J."/>
            <person name="Nouioui I."/>
            <person name="Goodfellow M."/>
        </authorList>
    </citation>
    <scope>NUCLEOTIDE SEQUENCE</scope>
    <source>
        <strain evidence="2">CSCA 57</strain>
    </source>
</reference>
<dbReference type="EMBL" id="JAGSOG010000112">
    <property type="protein sequence ID" value="MBR7835851.1"/>
    <property type="molecule type" value="Genomic_DNA"/>
</dbReference>